<accession>A0A399T8B9</accession>
<gene>
    <name evidence="2" type="ORF">D1614_00215</name>
</gene>
<keyword evidence="1" id="KW-1133">Transmembrane helix</keyword>
<dbReference type="OrthoDB" id="1123297at2"/>
<proteinExistence type="predicted"/>
<organism evidence="2 3">
    <name type="scientific">Maribellus luteus</name>
    <dbReference type="NCBI Taxonomy" id="2305463"/>
    <lineage>
        <taxon>Bacteria</taxon>
        <taxon>Pseudomonadati</taxon>
        <taxon>Bacteroidota</taxon>
        <taxon>Bacteroidia</taxon>
        <taxon>Marinilabiliales</taxon>
        <taxon>Prolixibacteraceae</taxon>
        <taxon>Maribellus</taxon>
    </lineage>
</organism>
<keyword evidence="1" id="KW-0812">Transmembrane</keyword>
<keyword evidence="1" id="KW-0472">Membrane</keyword>
<dbReference type="EMBL" id="QWGR01000001">
    <property type="protein sequence ID" value="RIJ50401.1"/>
    <property type="molecule type" value="Genomic_DNA"/>
</dbReference>
<evidence type="ECO:0000313" key="2">
    <source>
        <dbReference type="EMBL" id="RIJ50401.1"/>
    </source>
</evidence>
<sequence length="211" mass="24322">MKDISFISAMFEEIKSKISTIEKKLEKNHVAPAQPESRVSSEDKGRPITAEELLRLVKKTIIYSIQKEFQKASPQCQDTKNELLESVNHLRLTVEKLKCYRIKSKKNTGFSNLKLWNISLIIASVLLLFSALALKFENSRLADIDIKFRYIHAKHGIDSTGLHNLETIFHVHRDRELIEKIRKGIEEYELRAKKELSSNNISNNIESDSSQ</sequence>
<reference evidence="2 3" key="1">
    <citation type="submission" date="2018-08" db="EMBL/GenBank/DDBJ databases">
        <title>Pallidiluteibacterium maritimus gen. nov., sp. nov., isolated from coastal sediment.</title>
        <authorList>
            <person name="Zhou L.Y."/>
        </authorList>
    </citation>
    <scope>NUCLEOTIDE SEQUENCE [LARGE SCALE GENOMIC DNA]</scope>
    <source>
        <strain evidence="2 3">XSD2</strain>
    </source>
</reference>
<protein>
    <submittedName>
        <fullName evidence="2">Uncharacterized protein</fullName>
    </submittedName>
</protein>
<dbReference type="AlphaFoldDB" id="A0A399T8B9"/>
<dbReference type="Proteomes" id="UP000265926">
    <property type="component" value="Unassembled WGS sequence"/>
</dbReference>
<comment type="caution">
    <text evidence="2">The sequence shown here is derived from an EMBL/GenBank/DDBJ whole genome shotgun (WGS) entry which is preliminary data.</text>
</comment>
<name>A0A399T8B9_9BACT</name>
<evidence type="ECO:0000256" key="1">
    <source>
        <dbReference type="SAM" id="Phobius"/>
    </source>
</evidence>
<feature type="transmembrane region" description="Helical" evidence="1">
    <location>
        <begin position="115"/>
        <end position="134"/>
    </location>
</feature>
<evidence type="ECO:0000313" key="3">
    <source>
        <dbReference type="Proteomes" id="UP000265926"/>
    </source>
</evidence>
<dbReference type="RefSeq" id="WP_119435871.1">
    <property type="nucleotide sequence ID" value="NZ_QWGR01000001.1"/>
</dbReference>
<keyword evidence="3" id="KW-1185">Reference proteome</keyword>